<dbReference type="InterPro" id="IPR029069">
    <property type="entry name" value="HotDog_dom_sf"/>
</dbReference>
<dbReference type="Gene3D" id="3.10.129.10">
    <property type="entry name" value="Hotdog Thioesterase"/>
    <property type="match status" value="1"/>
</dbReference>
<evidence type="ECO:0000313" key="2">
    <source>
        <dbReference type="Proteomes" id="UP000323708"/>
    </source>
</evidence>
<dbReference type="RefSeq" id="WP_149610915.1">
    <property type="nucleotide sequence ID" value="NZ_VTUX01000003.1"/>
</dbReference>
<proteinExistence type="predicted"/>
<comment type="caution">
    <text evidence="1">The sequence shown here is derived from an EMBL/GenBank/DDBJ whole genome shotgun (WGS) entry which is preliminary data.</text>
</comment>
<reference evidence="1 2" key="1">
    <citation type="submission" date="2019-09" db="EMBL/GenBank/DDBJ databases">
        <authorList>
            <person name="Chen X.-Y."/>
        </authorList>
    </citation>
    <scope>NUCLEOTIDE SEQUENCE [LARGE SCALE GENOMIC DNA]</scope>
    <source>
        <strain evidence="1 2">NY5</strain>
    </source>
</reference>
<dbReference type="Proteomes" id="UP000323708">
    <property type="component" value="Unassembled WGS sequence"/>
</dbReference>
<protein>
    <submittedName>
        <fullName evidence="1">Acyl-CoA dehydrogenase</fullName>
    </submittedName>
</protein>
<keyword evidence="2" id="KW-1185">Reference proteome</keyword>
<dbReference type="PANTHER" id="PTHR28152">
    <property type="entry name" value="HYDROXYACYL-THIOESTER DEHYDRATASE TYPE 2, MITOCHONDRIAL"/>
    <property type="match status" value="1"/>
</dbReference>
<dbReference type="PANTHER" id="PTHR28152:SF1">
    <property type="entry name" value="HYDROXYACYL-THIOESTER DEHYDRATASE TYPE 2, MITOCHONDRIAL"/>
    <property type="match status" value="1"/>
</dbReference>
<dbReference type="AlphaFoldDB" id="A0A5B0WZZ4"/>
<dbReference type="GO" id="GO:0019171">
    <property type="term" value="F:(3R)-hydroxyacyl-[acyl-carrier-protein] dehydratase activity"/>
    <property type="evidence" value="ECO:0007669"/>
    <property type="project" value="TreeGrafter"/>
</dbReference>
<evidence type="ECO:0000313" key="1">
    <source>
        <dbReference type="EMBL" id="KAA1192632.1"/>
    </source>
</evidence>
<accession>A0A5B0WZZ4</accession>
<dbReference type="InterPro" id="IPR052741">
    <property type="entry name" value="Mitochondrial_HTD2"/>
</dbReference>
<sequence>MDDATLNTLKSWIGRTKTLHSDLPVFDAQALAGAINHTEAPGPGDELPLPWHWLYFLDPTRRDSTGEDGHPRKGGFLPPVPLPRRMWAAGTLDIAQPMVLGLATEKVSTITSVEAKNGRSGPLVFVNLRHELSQRDNLCITEEQNLVYREAPRERTELPPGEMATEGPQFSREVTPDPVLLFRYSALTFNSHRIHYDREYAVNTELYPALVVHGPLLATLLLDLVYENFPGARIDGFKFRAVRPTFDSHPFTLCGRRSGNQLQLWSEDHEGYLCMKAEATIAHEV</sequence>
<dbReference type="SUPFAM" id="SSF54637">
    <property type="entry name" value="Thioesterase/thiol ester dehydrase-isomerase"/>
    <property type="match status" value="1"/>
</dbReference>
<name>A0A5B0WZZ4_9GAMM</name>
<organism evidence="1 2">
    <name type="scientific">Pseudohalioglobus sediminis</name>
    <dbReference type="NCBI Taxonomy" id="2606449"/>
    <lineage>
        <taxon>Bacteria</taxon>
        <taxon>Pseudomonadati</taxon>
        <taxon>Pseudomonadota</taxon>
        <taxon>Gammaproteobacteria</taxon>
        <taxon>Cellvibrionales</taxon>
        <taxon>Halieaceae</taxon>
        <taxon>Pseudohalioglobus</taxon>
    </lineage>
</organism>
<dbReference type="EMBL" id="VTUX01000003">
    <property type="protein sequence ID" value="KAA1192632.1"/>
    <property type="molecule type" value="Genomic_DNA"/>
</dbReference>
<gene>
    <name evidence="1" type="ORF">F0M18_08185</name>
</gene>